<accession>A0A1V0GQZ6</accession>
<dbReference type="Proteomes" id="UP000272010">
    <property type="component" value="Chromosome"/>
</dbReference>
<feature type="transmembrane region" description="Helical" evidence="1">
    <location>
        <begin position="7"/>
        <end position="25"/>
    </location>
</feature>
<protein>
    <submittedName>
        <fullName evidence="2">Uncharacterized protein</fullName>
    </submittedName>
</protein>
<gene>
    <name evidence="2" type="ORF">A6J80_07630</name>
    <name evidence="3" type="ORF">PY32053_02649</name>
</gene>
<reference evidence="4" key="1">
    <citation type="submission" date="2017-03" db="EMBL/GenBank/DDBJ databases">
        <title>FDA dAtabase for Regulatory Grade micrObial Sequences (FDA-ARGOS): Supporting development and validation of Infectious Disease Dx tests.</title>
        <authorList>
            <person name="Minogue T."/>
            <person name="Wolcott M."/>
            <person name="Wasieloski L."/>
            <person name="Aguilar W."/>
            <person name="Moore D."/>
            <person name="Tallon L."/>
            <person name="Sadzewicz L."/>
            <person name="Sengamalay N."/>
            <person name="Ott S."/>
            <person name="Godinez A."/>
            <person name="Nagaraj S."/>
            <person name="Nadendla S."/>
            <person name="Geyer C."/>
            <person name="Sichtig H."/>
        </authorList>
    </citation>
    <scope>NUCLEOTIDE SEQUENCE [LARGE SCALE GENOMIC DNA]</scope>
    <source>
        <strain evidence="4">FDAARGOS_252</strain>
    </source>
</reference>
<evidence type="ECO:0000313" key="3">
    <source>
        <dbReference type="EMBL" id="AYF02242.1"/>
    </source>
</evidence>
<feature type="transmembrane region" description="Helical" evidence="1">
    <location>
        <begin position="31"/>
        <end position="51"/>
    </location>
</feature>
<organism evidence="2 4">
    <name type="scientific">Paracoccus yeei</name>
    <dbReference type="NCBI Taxonomy" id="147645"/>
    <lineage>
        <taxon>Bacteria</taxon>
        <taxon>Pseudomonadati</taxon>
        <taxon>Pseudomonadota</taxon>
        <taxon>Alphaproteobacteria</taxon>
        <taxon>Rhodobacterales</taxon>
        <taxon>Paracoccaceae</taxon>
        <taxon>Paracoccus</taxon>
    </lineage>
</organism>
<dbReference type="EMBL" id="CP020442">
    <property type="protein sequence ID" value="ARC36263.1"/>
    <property type="molecule type" value="Genomic_DNA"/>
</dbReference>
<reference evidence="2" key="2">
    <citation type="submission" date="2017-12" db="EMBL/GenBank/DDBJ databases">
        <title>FDA dAtabase for Regulatory Grade micrObial Sequences (FDA-ARGOS): Supporting development and validation of Infectious Disease Dx tests.</title>
        <authorList>
            <person name="Campos J."/>
            <person name="Goldberg B."/>
            <person name="Tallon L."/>
            <person name="Sadzewicz L."/>
            <person name="Sengamalay N."/>
            <person name="Ott S."/>
            <person name="Godinez A."/>
            <person name="Nagaraj S."/>
            <person name="Vyas G."/>
            <person name="Aluvathingal J."/>
            <person name="Nadendla S."/>
            <person name="Geyer C."/>
            <person name="Nandy P."/>
            <person name="Hobson J."/>
            <person name="Sichtig H."/>
        </authorList>
    </citation>
    <scope>NUCLEOTIDE SEQUENCE</scope>
    <source>
        <strain evidence="2">FDAARGOS_252</strain>
    </source>
</reference>
<keyword evidence="1" id="KW-1133">Transmembrane helix</keyword>
<keyword evidence="1" id="KW-0812">Transmembrane</keyword>
<dbReference type="AlphaFoldDB" id="A0A1V0GQZ6"/>
<keyword evidence="1" id="KW-0472">Membrane</keyword>
<evidence type="ECO:0000313" key="5">
    <source>
        <dbReference type="Proteomes" id="UP000272010"/>
    </source>
</evidence>
<reference evidence="5" key="4">
    <citation type="submission" date="2018-07" db="EMBL/GenBank/DDBJ databases">
        <title>Genome Structure of the Opportunistic Pathogen Paracoccus yeei (Alphaproteobacteria) and Identification of Putative Virulence Factors.</title>
        <authorList>
            <person name="Lasek R."/>
            <person name="Szuplewska M."/>
            <person name="Mitura M."/>
            <person name="Decewicz P."/>
            <person name="Chmielowska C."/>
            <person name="Pawlot A."/>
            <person name="Sentkowska D."/>
            <person name="Czarnecki J."/>
            <person name="Bartosik D."/>
        </authorList>
    </citation>
    <scope>NUCLEOTIDE SEQUENCE [LARGE SCALE GENOMIC DNA]</scope>
    <source>
        <strain evidence="5">CCUG 32053</strain>
    </source>
</reference>
<name>A0A1V0GQZ6_9RHOB</name>
<evidence type="ECO:0000313" key="2">
    <source>
        <dbReference type="EMBL" id="ARC36263.1"/>
    </source>
</evidence>
<proteinExistence type="predicted"/>
<dbReference type="KEGG" id="pye:A6J80_07630"/>
<sequence>MEAPLSGILTIAIVIAMVCAAWGMFALELSLLAALGLYSLSGTLALLFLAWRRYRCMEYHEK</sequence>
<keyword evidence="4" id="KW-1185">Reference proteome</keyword>
<evidence type="ECO:0000256" key="1">
    <source>
        <dbReference type="SAM" id="Phobius"/>
    </source>
</evidence>
<evidence type="ECO:0000313" key="4">
    <source>
        <dbReference type="Proteomes" id="UP000191257"/>
    </source>
</evidence>
<dbReference type="EMBL" id="CP031078">
    <property type="protein sequence ID" value="AYF02242.1"/>
    <property type="molecule type" value="Genomic_DNA"/>
</dbReference>
<dbReference type="Proteomes" id="UP000191257">
    <property type="component" value="Chromosome"/>
</dbReference>
<reference evidence="3" key="3">
    <citation type="journal article" date="2018" name="Front. Microbiol.">
        <title>Genome Structure of the Opportunistic Pathogen Paracoccus yeei (Alphaproteobacteria) and Identification of Putative Virulence Factors.</title>
        <authorList>
            <person name="Lasek R."/>
            <person name="Szuplewska M."/>
            <person name="Mitura M."/>
            <person name="Decewicz P."/>
            <person name="Chmielowska C."/>
            <person name="Pawlot A."/>
            <person name="Sentkowska D."/>
            <person name="Czarnecki J."/>
            <person name="Bartosik D."/>
        </authorList>
    </citation>
    <scope>NUCLEOTIDE SEQUENCE</scope>
    <source>
        <strain evidence="3">CCUG 32053</strain>
    </source>
</reference>
<dbReference type="RefSeq" id="WP_080621041.1">
    <property type="nucleotide sequence ID" value="NZ_CAWMZI010000001.1"/>
</dbReference>